<dbReference type="Gramene" id="OMP03114">
    <property type="protein sequence ID" value="OMP03114"/>
    <property type="gene ID" value="CCACVL1_02554"/>
</dbReference>
<dbReference type="Proteomes" id="UP000188268">
    <property type="component" value="Unassembled WGS sequence"/>
</dbReference>
<gene>
    <name evidence="1" type="ORF">CCACVL1_02554</name>
</gene>
<sequence length="104" mass="11745">MDGYVKTSRPKAKRHLFIDTSTCIASDHVEILDRCAGLTTPFDRPNGAITAHMMNRYSRFKAKKQARISTSQSAGLGRESNLISCSPRKKNIDVVLRWKVFMQS</sequence>
<keyword evidence="2" id="KW-1185">Reference proteome</keyword>
<protein>
    <submittedName>
        <fullName evidence="1">Uncharacterized protein</fullName>
    </submittedName>
</protein>
<accession>A0A1R3K7S9</accession>
<comment type="caution">
    <text evidence="1">The sequence shown here is derived from an EMBL/GenBank/DDBJ whole genome shotgun (WGS) entry which is preliminary data.</text>
</comment>
<name>A0A1R3K7S9_COCAP</name>
<dbReference type="AlphaFoldDB" id="A0A1R3K7S9"/>
<organism evidence="1 2">
    <name type="scientific">Corchorus capsularis</name>
    <name type="common">Jute</name>
    <dbReference type="NCBI Taxonomy" id="210143"/>
    <lineage>
        <taxon>Eukaryota</taxon>
        <taxon>Viridiplantae</taxon>
        <taxon>Streptophyta</taxon>
        <taxon>Embryophyta</taxon>
        <taxon>Tracheophyta</taxon>
        <taxon>Spermatophyta</taxon>
        <taxon>Magnoliopsida</taxon>
        <taxon>eudicotyledons</taxon>
        <taxon>Gunneridae</taxon>
        <taxon>Pentapetalae</taxon>
        <taxon>rosids</taxon>
        <taxon>malvids</taxon>
        <taxon>Malvales</taxon>
        <taxon>Malvaceae</taxon>
        <taxon>Grewioideae</taxon>
        <taxon>Apeibeae</taxon>
        <taxon>Corchorus</taxon>
    </lineage>
</organism>
<reference evidence="1 2" key="1">
    <citation type="submission" date="2013-09" db="EMBL/GenBank/DDBJ databases">
        <title>Corchorus capsularis genome sequencing.</title>
        <authorList>
            <person name="Alam M."/>
            <person name="Haque M.S."/>
            <person name="Islam M.S."/>
            <person name="Emdad E.M."/>
            <person name="Islam M.M."/>
            <person name="Ahmed B."/>
            <person name="Halim A."/>
            <person name="Hossen Q.M.M."/>
            <person name="Hossain M.Z."/>
            <person name="Ahmed R."/>
            <person name="Khan M.M."/>
            <person name="Islam R."/>
            <person name="Rashid M.M."/>
            <person name="Khan S.A."/>
            <person name="Rahman M.S."/>
            <person name="Alam M."/>
        </authorList>
    </citation>
    <scope>NUCLEOTIDE SEQUENCE [LARGE SCALE GENOMIC DNA]</scope>
    <source>
        <strain evidence="2">cv. CVL-1</strain>
        <tissue evidence="1">Whole seedling</tissue>
    </source>
</reference>
<dbReference type="EMBL" id="AWWV01006129">
    <property type="protein sequence ID" value="OMP03114.1"/>
    <property type="molecule type" value="Genomic_DNA"/>
</dbReference>
<evidence type="ECO:0000313" key="2">
    <source>
        <dbReference type="Proteomes" id="UP000188268"/>
    </source>
</evidence>
<evidence type="ECO:0000313" key="1">
    <source>
        <dbReference type="EMBL" id="OMP03114.1"/>
    </source>
</evidence>
<proteinExistence type="predicted"/>